<dbReference type="EMBL" id="JANBUH010000137">
    <property type="protein sequence ID" value="KAJ2754144.1"/>
    <property type="molecule type" value="Genomic_DNA"/>
</dbReference>
<evidence type="ECO:0000256" key="3">
    <source>
        <dbReference type="ARBA" id="ARBA00022917"/>
    </source>
</evidence>
<name>A0A9W8H183_9FUNG</name>
<dbReference type="InterPro" id="IPR019382">
    <property type="entry name" value="eIF3l"/>
</dbReference>
<evidence type="ECO:0000256" key="4">
    <source>
        <dbReference type="HAMAP-Rule" id="MF_03011"/>
    </source>
</evidence>
<dbReference type="PANTHER" id="PTHR13242:SF0">
    <property type="entry name" value="EUKARYOTIC TRANSLATION INITIATION FACTOR 3 SUBUNIT L"/>
    <property type="match status" value="1"/>
</dbReference>
<dbReference type="PROSITE" id="PS50250">
    <property type="entry name" value="PCI"/>
    <property type="match status" value="1"/>
</dbReference>
<comment type="caution">
    <text evidence="6">The sequence shown here is derived from an EMBL/GenBank/DDBJ whole genome shotgun (WGS) entry which is preliminary data.</text>
</comment>
<dbReference type="OrthoDB" id="15082at2759"/>
<evidence type="ECO:0000256" key="1">
    <source>
        <dbReference type="ARBA" id="ARBA00022490"/>
    </source>
</evidence>
<gene>
    <name evidence="6" type="ORF">GGI19_002622</name>
</gene>
<protein>
    <recommendedName>
        <fullName evidence="4">Eukaryotic translation initiation factor 3 subunit L</fullName>
        <shortName evidence="4">eIF3l</shortName>
    </recommendedName>
</protein>
<comment type="subunit">
    <text evidence="4">Component of the eukaryotic translation initiation factor 3 (eIF-3) complex.</text>
</comment>
<dbReference type="GO" id="GO:0003743">
    <property type="term" value="F:translation initiation factor activity"/>
    <property type="evidence" value="ECO:0007669"/>
    <property type="project" value="UniProtKB-UniRule"/>
</dbReference>
<proteinExistence type="inferred from homology"/>
<evidence type="ECO:0000313" key="6">
    <source>
        <dbReference type="EMBL" id="KAJ2754144.1"/>
    </source>
</evidence>
<organism evidence="6 7">
    <name type="scientific">Coemansia pectinata</name>
    <dbReference type="NCBI Taxonomy" id="1052879"/>
    <lineage>
        <taxon>Eukaryota</taxon>
        <taxon>Fungi</taxon>
        <taxon>Fungi incertae sedis</taxon>
        <taxon>Zoopagomycota</taxon>
        <taxon>Kickxellomycotina</taxon>
        <taxon>Kickxellomycetes</taxon>
        <taxon>Kickxellales</taxon>
        <taxon>Kickxellaceae</taxon>
        <taxon>Coemansia</taxon>
    </lineage>
</organism>
<feature type="domain" description="PCI" evidence="5">
    <location>
        <begin position="312"/>
        <end position="498"/>
    </location>
</feature>
<evidence type="ECO:0000313" key="7">
    <source>
        <dbReference type="Proteomes" id="UP001140011"/>
    </source>
</evidence>
<dbReference type="GO" id="GO:0001732">
    <property type="term" value="P:formation of cytoplasmic translation initiation complex"/>
    <property type="evidence" value="ECO:0007669"/>
    <property type="project" value="UniProtKB-UniRule"/>
</dbReference>
<dbReference type="AlphaFoldDB" id="A0A9W8H183"/>
<evidence type="ECO:0000256" key="2">
    <source>
        <dbReference type="ARBA" id="ARBA00022540"/>
    </source>
</evidence>
<dbReference type="Proteomes" id="UP001140011">
    <property type="component" value="Unassembled WGS sequence"/>
</dbReference>
<reference evidence="6" key="1">
    <citation type="submission" date="2022-07" db="EMBL/GenBank/DDBJ databases">
        <title>Phylogenomic reconstructions and comparative analyses of Kickxellomycotina fungi.</title>
        <authorList>
            <person name="Reynolds N.K."/>
            <person name="Stajich J.E."/>
            <person name="Barry K."/>
            <person name="Grigoriev I.V."/>
            <person name="Crous P."/>
            <person name="Smith M.E."/>
        </authorList>
    </citation>
    <scope>NUCLEOTIDE SEQUENCE</scope>
    <source>
        <strain evidence="6">BCRC 34297</strain>
    </source>
</reference>
<dbReference type="InterPro" id="IPR000717">
    <property type="entry name" value="PCI_dom"/>
</dbReference>
<comment type="function">
    <text evidence="4">Component of the eukaryotic translation initiation factor 3 (eIF-3) complex, which is involved in protein synthesis of a specialized repertoire of mRNAs and, together with other initiation factors, stimulates binding of mRNA and methionyl-tRNAi to the 40S ribosome. The eIF-3 complex specifically targets and initiates translation of a subset of mRNAs involved in cell proliferation.</text>
</comment>
<dbReference type="GO" id="GO:0005852">
    <property type="term" value="C:eukaryotic translation initiation factor 3 complex"/>
    <property type="evidence" value="ECO:0007669"/>
    <property type="project" value="UniProtKB-UniRule"/>
</dbReference>
<dbReference type="Pfam" id="PF10255">
    <property type="entry name" value="Paf67"/>
    <property type="match status" value="1"/>
</dbReference>
<keyword evidence="1 4" id="KW-0963">Cytoplasm</keyword>
<dbReference type="PANTHER" id="PTHR13242">
    <property type="entry name" value="EUKARYOTIC TRANSLATION INITIATION FACTOR 3"/>
    <property type="match status" value="1"/>
</dbReference>
<dbReference type="HAMAP" id="MF_03011">
    <property type="entry name" value="eIF3l"/>
    <property type="match status" value="1"/>
</dbReference>
<keyword evidence="2 4" id="KW-0396">Initiation factor</keyword>
<dbReference type="GO" id="GO:0016282">
    <property type="term" value="C:eukaryotic 43S preinitiation complex"/>
    <property type="evidence" value="ECO:0007669"/>
    <property type="project" value="UniProtKB-UniRule"/>
</dbReference>
<comment type="similarity">
    <text evidence="4">Belongs to the eIF-3 subunit L family.</text>
</comment>
<comment type="subcellular location">
    <subcellularLocation>
        <location evidence="4">Cytoplasm</location>
    </subcellularLocation>
</comment>
<evidence type="ECO:0000259" key="5">
    <source>
        <dbReference type="PROSITE" id="PS50250"/>
    </source>
</evidence>
<sequence length="554" mass="63967">MYQETYDDEEFVGNIDVVADSYANADEIEDAGDIDDEELLMQAQAGVQSIPEQVRTFLGYLHRNLQSGKVNDLTYNYEMQFPRLSEKYYAKASWPEPQYVAALVNDDGLFLILYRELYYRHIYSRLHPSLEIRFRSFENYCDLFNHILNSDGPTDLELPNQWLWDIVDEFIYQFQSFCTHRSRLNKRSEEEIALLKENSQVWSTYSVLNVLYSLIQKSNITEQLRAQQQGGDAAQVAGEFGGRLLYKMLGYFSIVGLVRVHCMLGDYTLALQTLENVELGNSRALYTRVMACHVSVYYYVGFAYLMMGRYADATQAFVHILTFVSRTKQYHQRQQVDAASKKAEQMYALLAIAVSLSPVRVDENIHAYLREKYADQQHRIQRGGEDALDVISELYLFACPKFITPNPPNYEAEVVEPQAYQLRTFLREARLQLVVPTLRSFLKLYTTMGVDRLSGFLEMEPAELKNQLMVYKQRCRQVKWDGGSDLLSGELVPSTDLDFALEMDMIFIAESRVGRRYADWFIRNANKVQDLVVVLENRQKDTIAGKPKVDAVAA</sequence>
<dbReference type="GO" id="GO:0033290">
    <property type="term" value="C:eukaryotic 48S preinitiation complex"/>
    <property type="evidence" value="ECO:0007669"/>
    <property type="project" value="UniProtKB-UniRule"/>
</dbReference>
<keyword evidence="7" id="KW-1185">Reference proteome</keyword>
<keyword evidence="3 4" id="KW-0648">Protein biosynthesis</keyword>
<accession>A0A9W8H183</accession>